<dbReference type="InterPro" id="IPR016162">
    <property type="entry name" value="Ald_DH_N"/>
</dbReference>
<evidence type="ECO:0000313" key="7">
    <source>
        <dbReference type="Proteomes" id="UP000494040"/>
    </source>
</evidence>
<name>A0A8I6R8T0_CIMLE</name>
<dbReference type="SUPFAM" id="SSF53720">
    <property type="entry name" value="ALDH-like"/>
    <property type="match status" value="1"/>
</dbReference>
<evidence type="ECO:0000256" key="2">
    <source>
        <dbReference type="ARBA" id="ARBA00023002"/>
    </source>
</evidence>
<reference evidence="6" key="1">
    <citation type="submission" date="2022-01" db="UniProtKB">
        <authorList>
            <consortium name="EnsemblMetazoa"/>
        </authorList>
    </citation>
    <scope>IDENTIFICATION</scope>
</reference>
<dbReference type="InterPro" id="IPR016160">
    <property type="entry name" value="Ald_DH_CS_CYS"/>
</dbReference>
<dbReference type="Gene3D" id="3.40.605.10">
    <property type="entry name" value="Aldehyde Dehydrogenase, Chain A, domain 1"/>
    <property type="match status" value="1"/>
</dbReference>
<evidence type="ECO:0000256" key="1">
    <source>
        <dbReference type="ARBA" id="ARBA00009986"/>
    </source>
</evidence>
<protein>
    <recommendedName>
        <fullName evidence="5">Aldehyde dehydrogenase domain-containing protein</fullName>
    </recommendedName>
</protein>
<dbReference type="InterPro" id="IPR016163">
    <property type="entry name" value="Ald_DH_C"/>
</dbReference>
<dbReference type="OrthoDB" id="310895at2759"/>
<sequence>MYKTVLRVPQTVKQTLQQRFLASQIPEPHRTPKLPCTKLFINNEWVESKSGKTFDTVNPATGEVITQLQRGSKEDVDVAVEAAKEAFKLGSPWRKLDAAKRGKLIYKLAELLERDSVLLSSLEALECGKVYVPTLKGDLPWAVRNLRYFAGMADKGNGITAQIDGNFMAYTRQEPVGICGLITAWNFSLLMITWKLAPAIAAGCTMVLKPSQHTCLAALHLGELVKEAGIPPGVVNIVPGFSDVGSAIAEHPEINKISFTGSTPVGQKIYEKGALNMKRLTLELGGKSPNIILKGANIDEAVEHAHYAAFHNMGQCCCAGSRTFVHESLYDEFVEKSKARIKARRIGNPFDLDVDHGPQATQDQLDVVMKYIEIGKKEGGHVEVGGNRIDRPGFYVEPTLFTNVKDEMTISREEIFGPVQQVTSFKTVDEVIERANNSEFGLASSIFGTNVDEINTIVQGLRAGSVWVNCYFIITPQTPFGGFKMSGLGREGGPQGLQAFQETKSVFLKTPTKNS</sequence>
<feature type="active site" evidence="3">
    <location>
        <position position="283"/>
    </location>
</feature>
<dbReference type="GeneID" id="106662070"/>
<dbReference type="PROSITE" id="PS00687">
    <property type="entry name" value="ALDEHYDE_DEHYDR_GLU"/>
    <property type="match status" value="1"/>
</dbReference>
<comment type="similarity">
    <text evidence="1 4">Belongs to the aldehyde dehydrogenase family.</text>
</comment>
<dbReference type="FunFam" id="3.40.309.10:FF:000001">
    <property type="entry name" value="Mitochondrial aldehyde dehydrogenase 2"/>
    <property type="match status" value="1"/>
</dbReference>
<dbReference type="OMA" id="HYANYAR"/>
<dbReference type="InterPro" id="IPR029510">
    <property type="entry name" value="Ald_DH_CS_GLU"/>
</dbReference>
<evidence type="ECO:0000313" key="6">
    <source>
        <dbReference type="EnsemblMetazoa" id="XP_014241361.2"/>
    </source>
</evidence>
<accession>A0A8I6R8T0</accession>
<keyword evidence="2 4" id="KW-0560">Oxidoreductase</keyword>
<dbReference type="PANTHER" id="PTHR11699">
    <property type="entry name" value="ALDEHYDE DEHYDROGENASE-RELATED"/>
    <property type="match status" value="1"/>
</dbReference>
<dbReference type="RefSeq" id="XP_014241361.2">
    <property type="nucleotide sequence ID" value="XM_014385875.2"/>
</dbReference>
<feature type="domain" description="Aldehyde dehydrogenase" evidence="5">
    <location>
        <begin position="45"/>
        <end position="506"/>
    </location>
</feature>
<evidence type="ECO:0000259" key="5">
    <source>
        <dbReference type="Pfam" id="PF00171"/>
    </source>
</evidence>
<dbReference type="EnsemblMetazoa" id="XM_014385875.2">
    <property type="protein sequence ID" value="XP_014241361.2"/>
    <property type="gene ID" value="LOC106662070"/>
</dbReference>
<dbReference type="Proteomes" id="UP000494040">
    <property type="component" value="Unassembled WGS sequence"/>
</dbReference>
<organism evidence="6 7">
    <name type="scientific">Cimex lectularius</name>
    <name type="common">Bed bug</name>
    <name type="synonym">Acanthia lectularia</name>
    <dbReference type="NCBI Taxonomy" id="79782"/>
    <lineage>
        <taxon>Eukaryota</taxon>
        <taxon>Metazoa</taxon>
        <taxon>Ecdysozoa</taxon>
        <taxon>Arthropoda</taxon>
        <taxon>Hexapoda</taxon>
        <taxon>Insecta</taxon>
        <taxon>Pterygota</taxon>
        <taxon>Neoptera</taxon>
        <taxon>Paraneoptera</taxon>
        <taxon>Hemiptera</taxon>
        <taxon>Heteroptera</taxon>
        <taxon>Panheteroptera</taxon>
        <taxon>Cimicomorpha</taxon>
        <taxon>Cimicidae</taxon>
        <taxon>Cimex</taxon>
    </lineage>
</organism>
<dbReference type="Pfam" id="PF00171">
    <property type="entry name" value="Aldedh"/>
    <property type="match status" value="1"/>
</dbReference>
<dbReference type="GO" id="GO:0016620">
    <property type="term" value="F:oxidoreductase activity, acting on the aldehyde or oxo group of donors, NAD or NADP as acceptor"/>
    <property type="evidence" value="ECO:0007669"/>
    <property type="project" value="InterPro"/>
</dbReference>
<dbReference type="InterPro" id="IPR015590">
    <property type="entry name" value="Aldehyde_DH_dom"/>
</dbReference>
<dbReference type="KEGG" id="clec:106662070"/>
<keyword evidence="7" id="KW-1185">Reference proteome</keyword>
<dbReference type="AlphaFoldDB" id="A0A8I6R8T0"/>
<evidence type="ECO:0000256" key="4">
    <source>
        <dbReference type="RuleBase" id="RU003345"/>
    </source>
</evidence>
<proteinExistence type="inferred from homology"/>
<evidence type="ECO:0000256" key="3">
    <source>
        <dbReference type="PROSITE-ProRule" id="PRU10007"/>
    </source>
</evidence>
<dbReference type="Gene3D" id="3.40.309.10">
    <property type="entry name" value="Aldehyde Dehydrogenase, Chain A, domain 2"/>
    <property type="match status" value="1"/>
</dbReference>
<dbReference type="FunFam" id="3.40.605.10:FF:000050">
    <property type="entry name" value="Aldehyde dehydrogenase, mitochondrial"/>
    <property type="match status" value="1"/>
</dbReference>
<dbReference type="InterPro" id="IPR016161">
    <property type="entry name" value="Ald_DH/histidinol_DH"/>
</dbReference>
<dbReference type="PROSITE" id="PS00070">
    <property type="entry name" value="ALDEHYDE_DEHYDR_CYS"/>
    <property type="match status" value="1"/>
</dbReference>